<feature type="region of interest" description="Disordered" evidence="1">
    <location>
        <begin position="39"/>
        <end position="76"/>
    </location>
</feature>
<dbReference type="EMBL" id="NBNE01005905">
    <property type="protein sequence ID" value="OWZ02847.1"/>
    <property type="molecule type" value="Genomic_DNA"/>
</dbReference>
<protein>
    <submittedName>
        <fullName evidence="2">Uncharacterized protein</fullName>
    </submittedName>
</protein>
<dbReference type="AlphaFoldDB" id="A0A225VDH6"/>
<name>A0A225VDH6_9STRA</name>
<reference evidence="3" key="1">
    <citation type="submission" date="2017-03" db="EMBL/GenBank/DDBJ databases">
        <title>Phytopthora megakarya and P. palmivora, two closely related causual agents of cacao black pod achieved similar genome size and gene model numbers by different mechanisms.</title>
        <authorList>
            <person name="Ali S."/>
            <person name="Shao J."/>
            <person name="Larry D.J."/>
            <person name="Kronmiller B."/>
            <person name="Shen D."/>
            <person name="Strem M.D."/>
            <person name="Melnick R.L."/>
            <person name="Guiltinan M.J."/>
            <person name="Tyler B.M."/>
            <person name="Meinhardt L.W."/>
            <person name="Bailey B.A."/>
        </authorList>
    </citation>
    <scope>NUCLEOTIDE SEQUENCE [LARGE SCALE GENOMIC DNA]</scope>
    <source>
        <strain evidence="3">zdho120</strain>
    </source>
</reference>
<proteinExistence type="predicted"/>
<evidence type="ECO:0000313" key="3">
    <source>
        <dbReference type="Proteomes" id="UP000198211"/>
    </source>
</evidence>
<dbReference type="Proteomes" id="UP000198211">
    <property type="component" value="Unassembled WGS sequence"/>
</dbReference>
<accession>A0A225VDH6</accession>
<evidence type="ECO:0000256" key="1">
    <source>
        <dbReference type="SAM" id="MobiDB-lite"/>
    </source>
</evidence>
<keyword evidence="3" id="KW-1185">Reference proteome</keyword>
<sequence length="235" mass="26195">MEKVESEDGSQGRSADVNCVHVASVMRRLDYHYTTLSTKNPTLMPNSDHVEPSAPSPAGLEPPRKKDRRTPLSKDTTTIVTKTTLLKGANSANYRTTLKTKMPGMRKLTATTTQKTTASGSNSVKIFATKSKRTSKKSKHDQKLQRAEGLCWQLGLDSKQADPEEICYQKLKHQSTASYVGGHFKVFQQRALAERARDADGPRKVTVNQFKNKLDAVRAGYKAKRLRMLATENRT</sequence>
<evidence type="ECO:0000313" key="2">
    <source>
        <dbReference type="EMBL" id="OWZ02847.1"/>
    </source>
</evidence>
<organism evidence="2 3">
    <name type="scientific">Phytophthora megakarya</name>
    <dbReference type="NCBI Taxonomy" id="4795"/>
    <lineage>
        <taxon>Eukaryota</taxon>
        <taxon>Sar</taxon>
        <taxon>Stramenopiles</taxon>
        <taxon>Oomycota</taxon>
        <taxon>Peronosporomycetes</taxon>
        <taxon>Peronosporales</taxon>
        <taxon>Peronosporaceae</taxon>
        <taxon>Phytophthora</taxon>
    </lineage>
</organism>
<comment type="caution">
    <text evidence="2">The sequence shown here is derived from an EMBL/GenBank/DDBJ whole genome shotgun (WGS) entry which is preliminary data.</text>
</comment>
<gene>
    <name evidence="2" type="ORF">PHMEG_00025525</name>
</gene>